<name>Q7M928_WOLSU</name>
<comment type="similarity">
    <text evidence="9">In the C-terminal section; belongs to the helicase family. RecG subfamily.</text>
</comment>
<proteinExistence type="inferred from homology"/>
<dbReference type="PANTHER" id="PTHR47964">
    <property type="entry name" value="ATP-DEPENDENT DNA HELICASE HOMOLOG RECG, CHLOROPLASTIC"/>
    <property type="match status" value="1"/>
</dbReference>
<evidence type="ECO:0000256" key="2">
    <source>
        <dbReference type="ARBA" id="ARBA00022741"/>
    </source>
</evidence>
<evidence type="ECO:0000256" key="9">
    <source>
        <dbReference type="HAMAP-Rule" id="MF_00969"/>
    </source>
</evidence>
<dbReference type="SMART" id="SM01058">
    <property type="entry name" value="CarD_TRCF"/>
    <property type="match status" value="1"/>
</dbReference>
<accession>Q7M928</accession>
<dbReference type="Pfam" id="PF17757">
    <property type="entry name" value="UvrB_inter"/>
    <property type="match status" value="1"/>
</dbReference>
<dbReference type="AlphaFoldDB" id="Q7M928"/>
<keyword evidence="1 9" id="KW-0963">Cytoplasm</keyword>
<dbReference type="KEGG" id="wsu:WS1239"/>
<keyword evidence="7 9" id="KW-0238">DNA-binding</keyword>
<dbReference type="InterPro" id="IPR001650">
    <property type="entry name" value="Helicase_C-like"/>
</dbReference>
<dbReference type="eggNOG" id="COG1197">
    <property type="taxonomic scope" value="Bacteria"/>
</dbReference>
<feature type="domain" description="Helicase C-terminal" evidence="11">
    <location>
        <begin position="668"/>
        <end position="830"/>
    </location>
</feature>
<dbReference type="Pfam" id="PF03461">
    <property type="entry name" value="TRCF"/>
    <property type="match status" value="1"/>
</dbReference>
<gene>
    <name evidence="12" type="primary">MFD</name>
    <name evidence="9" type="synonym">mfd</name>
    <name evidence="12" type="ordered locus">WS1239</name>
</gene>
<dbReference type="Gene3D" id="3.30.2060.10">
    <property type="entry name" value="Penicillin-binding protein 1b domain"/>
    <property type="match status" value="1"/>
</dbReference>
<comment type="function">
    <text evidence="9">Couples transcription and DNA repair by recognizing RNA polymerase (RNAP) stalled at DNA lesions. Mediates ATP-dependent release of RNAP and its truncated transcript from the DNA, and recruitment of nucleotide excision repair machinery to the damaged site.</text>
</comment>
<dbReference type="GO" id="GO:0003678">
    <property type="term" value="F:DNA helicase activity"/>
    <property type="evidence" value="ECO:0007669"/>
    <property type="project" value="TreeGrafter"/>
</dbReference>
<dbReference type="Pfam" id="PF00271">
    <property type="entry name" value="Helicase_C"/>
    <property type="match status" value="1"/>
</dbReference>
<evidence type="ECO:0000256" key="8">
    <source>
        <dbReference type="ARBA" id="ARBA00023204"/>
    </source>
</evidence>
<comment type="similarity">
    <text evidence="9">In the N-terminal section; belongs to the UvrB family.</text>
</comment>
<evidence type="ECO:0000256" key="6">
    <source>
        <dbReference type="ARBA" id="ARBA00022840"/>
    </source>
</evidence>
<dbReference type="InterPro" id="IPR003711">
    <property type="entry name" value="CarD-like/TRCF_RID"/>
</dbReference>
<dbReference type="PROSITE" id="PS51194">
    <property type="entry name" value="HELICASE_CTER"/>
    <property type="match status" value="1"/>
</dbReference>
<dbReference type="Pfam" id="PF00270">
    <property type="entry name" value="DEAD"/>
    <property type="match status" value="1"/>
</dbReference>
<dbReference type="SUPFAM" id="SSF52540">
    <property type="entry name" value="P-loop containing nucleoside triphosphate hydrolases"/>
    <property type="match status" value="2"/>
</dbReference>
<evidence type="ECO:0000256" key="1">
    <source>
        <dbReference type="ARBA" id="ARBA00022490"/>
    </source>
</evidence>
<keyword evidence="6 9" id="KW-0067">ATP-binding</keyword>
<dbReference type="InterPro" id="IPR014001">
    <property type="entry name" value="Helicase_ATP-bd"/>
</dbReference>
<dbReference type="InterPro" id="IPR037235">
    <property type="entry name" value="TRCF-like_C_D7"/>
</dbReference>
<dbReference type="SUPFAM" id="SSF141259">
    <property type="entry name" value="CarD-like"/>
    <property type="match status" value="1"/>
</dbReference>
<organism evidence="13">
    <name type="scientific">Wolinella succinogenes (strain ATCC 29543 / DSM 1740 / CCUG 13145 / JCM 31913 / LMG 7466 / NCTC 11488 / FDC 602W)</name>
    <name type="common">Vibrio succinogenes</name>
    <dbReference type="NCBI Taxonomy" id="273121"/>
    <lineage>
        <taxon>Bacteria</taxon>
        <taxon>Pseudomonadati</taxon>
        <taxon>Campylobacterota</taxon>
        <taxon>Epsilonproteobacteria</taxon>
        <taxon>Campylobacterales</taxon>
        <taxon>Helicobacteraceae</taxon>
        <taxon>Wolinella</taxon>
    </lineage>
</organism>
<evidence type="ECO:0000259" key="11">
    <source>
        <dbReference type="PROSITE" id="PS51194"/>
    </source>
</evidence>
<evidence type="ECO:0000256" key="7">
    <source>
        <dbReference type="ARBA" id="ARBA00023125"/>
    </source>
</evidence>
<dbReference type="GO" id="GO:0003684">
    <property type="term" value="F:damaged DNA binding"/>
    <property type="evidence" value="ECO:0007669"/>
    <property type="project" value="InterPro"/>
</dbReference>
<evidence type="ECO:0000256" key="3">
    <source>
        <dbReference type="ARBA" id="ARBA00022763"/>
    </source>
</evidence>
<dbReference type="InterPro" id="IPR011545">
    <property type="entry name" value="DEAD/DEAH_box_helicase_dom"/>
</dbReference>
<evidence type="ECO:0000313" key="12">
    <source>
        <dbReference type="EMBL" id="CAE10319.1"/>
    </source>
</evidence>
<dbReference type="InterPro" id="IPR004576">
    <property type="entry name" value="Mfd"/>
</dbReference>
<dbReference type="Gene3D" id="2.40.10.170">
    <property type="match status" value="1"/>
</dbReference>
<dbReference type="SMART" id="SM00490">
    <property type="entry name" value="HELICc"/>
    <property type="match status" value="1"/>
</dbReference>
<dbReference type="HAMAP" id="MF_00969">
    <property type="entry name" value="TRCF"/>
    <property type="match status" value="1"/>
</dbReference>
<evidence type="ECO:0000256" key="5">
    <source>
        <dbReference type="ARBA" id="ARBA00022806"/>
    </source>
</evidence>
<dbReference type="Gene3D" id="3.40.50.300">
    <property type="entry name" value="P-loop containing nucleotide triphosphate hydrolases"/>
    <property type="match status" value="2"/>
</dbReference>
<dbReference type="HOGENOM" id="CLU_005122_1_3_7"/>
<dbReference type="EMBL" id="BX571660">
    <property type="protein sequence ID" value="CAE10319.1"/>
    <property type="molecule type" value="Genomic_DNA"/>
</dbReference>
<keyword evidence="8 9" id="KW-0234">DNA repair</keyword>
<dbReference type="InterPro" id="IPR005118">
    <property type="entry name" value="TRCF_C"/>
</dbReference>
<reference evidence="12 13" key="1">
    <citation type="journal article" date="2003" name="Proc. Natl. Acad. Sci. U.S.A.">
        <title>Complete genome sequence and analysis of Wolinella succinogenes.</title>
        <authorList>
            <person name="Baar C."/>
            <person name="Eppinger M."/>
            <person name="Raddatz G."/>
            <person name="Simon JM."/>
            <person name="Lanz C."/>
            <person name="Klimmek O."/>
            <person name="Nandakumar R."/>
            <person name="Gross R."/>
            <person name="Rosinus A."/>
            <person name="Keller H."/>
            <person name="Jagtap P."/>
            <person name="Linke B."/>
            <person name="Meyer F."/>
            <person name="Lederer H."/>
            <person name="Schuster S.C."/>
        </authorList>
    </citation>
    <scope>NUCLEOTIDE SEQUENCE [LARGE SCALE GENOMIC DNA]</scope>
    <source>
        <strain evidence="13">ATCC 29543 / DSM 1740 / CCUG 13145 / JCM 31913 / LMG 7466 / NCTC 11488 / FDC 602W</strain>
    </source>
</reference>
<keyword evidence="3 9" id="KW-0227">DNA damage</keyword>
<dbReference type="GO" id="GO:0005524">
    <property type="term" value="F:ATP binding"/>
    <property type="evidence" value="ECO:0007669"/>
    <property type="project" value="UniProtKB-UniRule"/>
</dbReference>
<keyword evidence="2 9" id="KW-0547">Nucleotide-binding</keyword>
<keyword evidence="5" id="KW-0347">Helicase</keyword>
<dbReference type="STRING" id="273121.WS1239"/>
<dbReference type="SMART" id="SM00487">
    <property type="entry name" value="DEXDc"/>
    <property type="match status" value="1"/>
</dbReference>
<dbReference type="GO" id="GO:0005737">
    <property type="term" value="C:cytoplasm"/>
    <property type="evidence" value="ECO:0007669"/>
    <property type="project" value="UniProtKB-SubCell"/>
</dbReference>
<keyword evidence="13" id="KW-1185">Reference proteome</keyword>
<sequence>MIQSSLYHALKNPFPYQILITQDDKESYLASEVARFRGFETILFPDFRAQKGDDLRSYKEELLALLGALRKWYRAPKERLLLIAPLRSLLHPLPKEELLQSFHLGFGDNLDIGELKERFYRFGYEFVEIIELPGEVSFRGDIIDVFPPQESSPVRLSLFDTQIESLRYFDLETQMCEREELDRIEITPALFALDEATQKELEELVSASSYGAFSKDLMSLGLWYLKDKGEVLPRRVPSILTAGAKEELLELLELQESDELRFLEGLNLLATPLEHSDIIISPANFLSFLSLHANKEITIIARNEALFRAFDLKEIPCKKQIGDFCVNLLTPKEVILSLNQNTKKSAKKRRPTFAIDELRVGDYVVHKDYGIGIFKGIIQERVLGALRDFILLAYQGEDRLLLPVENLDYIDRYVADSGSIPSVDRLGKGSFAKLKEKIRTKLLEIASEIVALAAKRELIEGRAIRTDFPEIEIFQHSSGFVYTSDQEKSIREIFSDLEGGKVMDRLLSGDVGFGKTEVAMNAILATVMSGYQAALVAPTTLLAHQHFQSLKKRFEGRGIKMARLDRFLSSKERTSLLNALKEGEVDVVVGTHAILSAVFKRLALIIVDEEHKFGVKQKERIKAIAQDVHMLSMSATPIPRTLNMALSSIKGMSTLLTPPSEKLPVRTFVKEYQEALLKEIVHREIRRGGQIFYIHNNIATIERRQKELLELMPNLKIAILHSQIPEKETEEIMLAFEEGRYHLLLSTSIIESGIHLPNANTIIIDSSDRFGIADLHQLRGRVGRGSKEGFCYFLVEEKESLTPEAKKRLLALESNSFLGSGSVLAYHDLEIRGGGNLLGEAQSGHIKGIGYALYLKMLEEAIHSLSSKALPKREDVDLKLSINAFLSPELIESDRLRLELYRRLSRCESTQEVNEIEVEIHDRFGSPDLYTKQFLELILIKVLASLQGIKTITNYNQNITFFYRDETKKSFSAKSRDDDDLLAAILEQLQGKSA</sequence>
<dbReference type="Pfam" id="PF02559">
    <property type="entry name" value="CarD_TRCF_RID"/>
    <property type="match status" value="1"/>
</dbReference>
<dbReference type="GO" id="GO:0000716">
    <property type="term" value="P:transcription-coupled nucleotide-excision repair, DNA damage recognition"/>
    <property type="evidence" value="ECO:0007669"/>
    <property type="project" value="UniProtKB-UniRule"/>
</dbReference>
<dbReference type="GO" id="GO:0006355">
    <property type="term" value="P:regulation of DNA-templated transcription"/>
    <property type="evidence" value="ECO:0007669"/>
    <property type="project" value="UniProtKB-UniRule"/>
</dbReference>
<dbReference type="PROSITE" id="PS51192">
    <property type="entry name" value="HELICASE_ATP_BIND_1"/>
    <property type="match status" value="1"/>
</dbReference>
<dbReference type="SUPFAM" id="SSF143517">
    <property type="entry name" value="TRCF domain-like"/>
    <property type="match status" value="1"/>
</dbReference>
<dbReference type="CDD" id="cd17991">
    <property type="entry name" value="DEXHc_TRCF"/>
    <property type="match status" value="1"/>
</dbReference>
<keyword evidence="4 9" id="KW-0378">Hydrolase</keyword>
<evidence type="ECO:0000259" key="10">
    <source>
        <dbReference type="PROSITE" id="PS51192"/>
    </source>
</evidence>
<evidence type="ECO:0000256" key="4">
    <source>
        <dbReference type="ARBA" id="ARBA00022801"/>
    </source>
</evidence>
<dbReference type="InterPro" id="IPR047112">
    <property type="entry name" value="RecG/Mfd"/>
</dbReference>
<dbReference type="EC" id="3.6.4.-" evidence="9"/>
<dbReference type="GO" id="GO:0016787">
    <property type="term" value="F:hydrolase activity"/>
    <property type="evidence" value="ECO:0007669"/>
    <property type="project" value="UniProtKB-KW"/>
</dbReference>
<dbReference type="NCBIfam" id="TIGR00580">
    <property type="entry name" value="mfd"/>
    <property type="match status" value="1"/>
</dbReference>
<comment type="subcellular location">
    <subcellularLocation>
        <location evidence="9">Cytoplasm</location>
    </subcellularLocation>
</comment>
<dbReference type="InterPro" id="IPR041471">
    <property type="entry name" value="UvrB_inter"/>
</dbReference>
<dbReference type="Proteomes" id="UP000000422">
    <property type="component" value="Chromosome"/>
</dbReference>
<dbReference type="SMART" id="SM00982">
    <property type="entry name" value="TRCF"/>
    <property type="match status" value="1"/>
</dbReference>
<feature type="domain" description="Helicase ATP-binding" evidence="10">
    <location>
        <begin position="496"/>
        <end position="655"/>
    </location>
</feature>
<protein>
    <recommendedName>
        <fullName evidence="9">Transcription-repair-coupling factor</fullName>
        <shortName evidence="9">TRCF</shortName>
        <ecNumber evidence="9">3.6.4.-</ecNumber>
    </recommendedName>
</protein>
<dbReference type="InterPro" id="IPR036101">
    <property type="entry name" value="CarD-like/TRCF_RID_sf"/>
</dbReference>
<dbReference type="PANTHER" id="PTHR47964:SF1">
    <property type="entry name" value="ATP-DEPENDENT DNA HELICASE HOMOLOG RECG, CHLOROPLASTIC"/>
    <property type="match status" value="1"/>
</dbReference>
<dbReference type="RefSeq" id="WP_011139106.1">
    <property type="nucleotide sequence ID" value="NC_005090.1"/>
</dbReference>
<dbReference type="Gene3D" id="3.90.1150.50">
    <property type="entry name" value="Transcription-repair-coupling factor, D7 domain"/>
    <property type="match status" value="1"/>
</dbReference>
<evidence type="ECO:0000313" key="13">
    <source>
        <dbReference type="Proteomes" id="UP000000422"/>
    </source>
</evidence>
<dbReference type="InterPro" id="IPR027417">
    <property type="entry name" value="P-loop_NTPase"/>
</dbReference>